<dbReference type="InterPro" id="IPR005103">
    <property type="entry name" value="AA9_LPMO"/>
</dbReference>
<organism evidence="15 16">
    <name type="scientific">Ascodesmis nigricans</name>
    <dbReference type="NCBI Taxonomy" id="341454"/>
    <lineage>
        <taxon>Eukaryota</taxon>
        <taxon>Fungi</taxon>
        <taxon>Dikarya</taxon>
        <taxon>Ascomycota</taxon>
        <taxon>Pezizomycotina</taxon>
        <taxon>Pezizomycetes</taxon>
        <taxon>Pezizales</taxon>
        <taxon>Ascodesmidaceae</taxon>
        <taxon>Ascodesmis</taxon>
    </lineage>
</organism>
<evidence type="ECO:0000256" key="13">
    <source>
        <dbReference type="SAM" id="SignalP"/>
    </source>
</evidence>
<comment type="cofactor">
    <cofactor evidence="1">
        <name>Cu(2+)</name>
        <dbReference type="ChEBI" id="CHEBI:29036"/>
    </cofactor>
</comment>
<keyword evidence="13" id="KW-0732">Signal</keyword>
<evidence type="ECO:0000256" key="5">
    <source>
        <dbReference type="ARBA" id="ARBA00023008"/>
    </source>
</evidence>
<proteinExistence type="inferred from homology"/>
<dbReference type="CDD" id="cd21175">
    <property type="entry name" value="LPMO_AA9"/>
    <property type="match status" value="1"/>
</dbReference>
<evidence type="ECO:0000256" key="3">
    <source>
        <dbReference type="ARBA" id="ARBA00022525"/>
    </source>
</evidence>
<comment type="subcellular location">
    <subcellularLocation>
        <location evidence="2 11">Secreted</location>
    </subcellularLocation>
</comment>
<keyword evidence="3 11" id="KW-0964">Secreted</keyword>
<evidence type="ECO:0000256" key="10">
    <source>
        <dbReference type="ARBA" id="ARBA00045077"/>
    </source>
</evidence>
<evidence type="ECO:0000313" key="16">
    <source>
        <dbReference type="Proteomes" id="UP000298138"/>
    </source>
</evidence>
<dbReference type="GO" id="GO:0005576">
    <property type="term" value="C:extracellular region"/>
    <property type="evidence" value="ECO:0007669"/>
    <property type="project" value="UniProtKB-SubCell"/>
</dbReference>
<evidence type="ECO:0000259" key="14">
    <source>
        <dbReference type="Pfam" id="PF03443"/>
    </source>
</evidence>
<evidence type="ECO:0000256" key="1">
    <source>
        <dbReference type="ARBA" id="ARBA00001973"/>
    </source>
</evidence>
<dbReference type="EMBL" id="ML220118">
    <property type="protein sequence ID" value="TGZ81716.1"/>
    <property type="molecule type" value="Genomic_DNA"/>
</dbReference>
<feature type="chain" id="PRO_5020711496" description="AA9 family lytic polysaccharide monooxygenase" evidence="13">
    <location>
        <begin position="21"/>
        <end position="378"/>
    </location>
</feature>
<feature type="signal peptide" evidence="13">
    <location>
        <begin position="1"/>
        <end position="20"/>
    </location>
</feature>
<dbReference type="GO" id="GO:0030245">
    <property type="term" value="P:cellulose catabolic process"/>
    <property type="evidence" value="ECO:0007669"/>
    <property type="project" value="UniProtKB-UniRule"/>
</dbReference>
<evidence type="ECO:0000256" key="12">
    <source>
        <dbReference type="SAM" id="MobiDB-lite"/>
    </source>
</evidence>
<evidence type="ECO:0000256" key="7">
    <source>
        <dbReference type="ARBA" id="ARBA00023277"/>
    </source>
</evidence>
<protein>
    <recommendedName>
        <fullName evidence="11">AA9 family lytic polysaccharide monooxygenase</fullName>
        <ecNumber evidence="11">1.14.99.56</ecNumber>
    </recommendedName>
    <alternativeName>
        <fullName evidence="11">Endo-beta-1,4-glucanase</fullName>
    </alternativeName>
    <alternativeName>
        <fullName evidence="11">Glycosyl hydrolase 61 family protein</fullName>
    </alternativeName>
</protein>
<evidence type="ECO:0000256" key="2">
    <source>
        <dbReference type="ARBA" id="ARBA00004613"/>
    </source>
</evidence>
<dbReference type="EC" id="1.14.99.56" evidence="11"/>
<keyword evidence="6 11" id="KW-1015">Disulfide bond</keyword>
<evidence type="ECO:0000256" key="8">
    <source>
        <dbReference type="ARBA" id="ARBA00023326"/>
    </source>
</evidence>
<evidence type="ECO:0000256" key="11">
    <source>
        <dbReference type="RuleBase" id="RU368122"/>
    </source>
</evidence>
<sequence>MVQLIHLLPVVAAFIGAANAHTRVHSLFVDGVDQGDGRNTYVRLPTNNGPVKDVDSDTIICGDNNKAVPRWLDVKGGQKVTFEWFHDNRGDDIVDGSHKGPVTVYIAPAEGDGKGKVWSKIAEEGLANGKWAVDNLIANGGKHSVVLPAGLASGKYLLRAEVLALHEGDTDFKVNPDRGAQFYPNCAQIQVTSGGSVQVPGGWAFKASEGGYQSNAPGILQSIYPYPATYPIPGPAVWDGTGPTTPSVPIPDEDDEEETPVTPSPIPEVPTAPEVPTTTAPAPVVTPPTEVIPSEAPVVTTTTTVARPTFTTSTPAPKPTVAPPVVIPGQTRNQCFDSANRCLAAAQPKNGYSTPGAQEEHERAKAACMALWKKCETL</sequence>
<dbReference type="Gene3D" id="2.70.50.70">
    <property type="match status" value="1"/>
</dbReference>
<keyword evidence="4 11" id="KW-0136">Cellulose degradation</keyword>
<comment type="similarity">
    <text evidence="9">Belongs to the polysaccharide monooxygenase AA9 family.</text>
</comment>
<keyword evidence="8 11" id="KW-0624">Polysaccharide degradation</keyword>
<accession>A0A4S2MYM3</accession>
<comment type="function">
    <text evidence="11">Lytic polysaccharide monooxygenase (LMPO) that depolymerizes crystalline and amorphous polysaccharides via the oxidation of scissile alpha- or beta-(1-4)-glycosidic bonds, yielding C1 and/or C4 oxidation products. Catalysis by LPMOs requires the reduction of the active-site copper from Cu(II) to Cu(I) by a reducing agent and H(2)O(2) or O(2) as a cosubstrate.</text>
</comment>
<feature type="region of interest" description="Disordered" evidence="12">
    <location>
        <begin position="237"/>
        <end position="290"/>
    </location>
</feature>
<evidence type="ECO:0000256" key="9">
    <source>
        <dbReference type="ARBA" id="ARBA00044502"/>
    </source>
</evidence>
<feature type="compositionally biased region" description="Low complexity" evidence="12">
    <location>
        <begin position="271"/>
        <end position="290"/>
    </location>
</feature>
<dbReference type="Pfam" id="PF03443">
    <property type="entry name" value="AA9"/>
    <property type="match status" value="1"/>
</dbReference>
<evidence type="ECO:0000256" key="4">
    <source>
        <dbReference type="ARBA" id="ARBA00023001"/>
    </source>
</evidence>
<dbReference type="InterPro" id="IPR049892">
    <property type="entry name" value="AA9"/>
</dbReference>
<comment type="domain">
    <text evidence="11">Has a modular structure: an endo-beta-1,4-glucanase catalytic module at the N-terminus, a linker rich in serines and threonines, and a C-terminal carbohydrate-binding module (CBM).</text>
</comment>
<dbReference type="PANTHER" id="PTHR33353:SF17">
    <property type="entry name" value="ENDO-BETA-1,4-GLUCANASE D"/>
    <property type="match status" value="1"/>
</dbReference>
<gene>
    <name evidence="15" type="ORF">EX30DRAFT_318858</name>
</gene>
<evidence type="ECO:0000313" key="15">
    <source>
        <dbReference type="EMBL" id="TGZ81716.1"/>
    </source>
</evidence>
<dbReference type="STRING" id="341454.A0A4S2MYM3"/>
<keyword evidence="5" id="KW-0186">Copper</keyword>
<dbReference type="GO" id="GO:0030248">
    <property type="term" value="F:cellulose binding"/>
    <property type="evidence" value="ECO:0007669"/>
    <property type="project" value="UniProtKB-UniRule"/>
</dbReference>
<dbReference type="Proteomes" id="UP000298138">
    <property type="component" value="Unassembled WGS sequence"/>
</dbReference>
<feature type="domain" description="Auxiliary Activity family 9 catalytic" evidence="14">
    <location>
        <begin position="21"/>
        <end position="227"/>
    </location>
</feature>
<keyword evidence="7 11" id="KW-0119">Carbohydrate metabolism</keyword>
<dbReference type="PANTHER" id="PTHR33353">
    <property type="entry name" value="PUTATIVE (AFU_ORTHOLOGUE AFUA_1G12560)-RELATED"/>
    <property type="match status" value="1"/>
</dbReference>
<dbReference type="InParanoid" id="A0A4S2MYM3"/>
<reference evidence="15 16" key="1">
    <citation type="submission" date="2019-04" db="EMBL/GenBank/DDBJ databases">
        <title>Comparative genomics and transcriptomics to analyze fruiting body development in filamentous ascomycetes.</title>
        <authorList>
            <consortium name="DOE Joint Genome Institute"/>
            <person name="Lutkenhaus R."/>
            <person name="Traeger S."/>
            <person name="Breuer J."/>
            <person name="Kuo A."/>
            <person name="Lipzen A."/>
            <person name="Pangilinan J."/>
            <person name="Dilworth D."/>
            <person name="Sandor L."/>
            <person name="Poggeler S."/>
            <person name="Barry K."/>
            <person name="Grigoriev I.V."/>
            <person name="Nowrousian M."/>
        </authorList>
    </citation>
    <scope>NUCLEOTIDE SEQUENCE [LARGE SCALE GENOMIC DNA]</scope>
    <source>
        <strain evidence="15 16">CBS 389.68</strain>
    </source>
</reference>
<comment type="catalytic activity">
    <reaction evidence="10 11">
        <text>[(1-&gt;4)-beta-D-glucosyl]n+m + reduced acceptor + O2 = 4-dehydro-beta-D-glucosyl-[(1-&gt;4)-beta-D-glucosyl]n-1 + [(1-&gt;4)-beta-D-glucosyl]m + acceptor + H2O.</text>
        <dbReference type="EC" id="1.14.99.56"/>
    </reaction>
</comment>
<dbReference type="GO" id="GO:0008810">
    <property type="term" value="F:cellulase activity"/>
    <property type="evidence" value="ECO:0007669"/>
    <property type="project" value="UniProtKB-UniRule"/>
</dbReference>
<dbReference type="AlphaFoldDB" id="A0A4S2MYM3"/>
<keyword evidence="16" id="KW-1185">Reference proteome</keyword>
<evidence type="ECO:0000256" key="6">
    <source>
        <dbReference type="ARBA" id="ARBA00023157"/>
    </source>
</evidence>
<name>A0A4S2MYM3_9PEZI</name>
<dbReference type="OrthoDB" id="2525337at2759"/>